<dbReference type="Proteomes" id="UP001152798">
    <property type="component" value="Chromosome 4"/>
</dbReference>
<feature type="compositionally biased region" description="Basic and acidic residues" evidence="1">
    <location>
        <begin position="51"/>
        <end position="62"/>
    </location>
</feature>
<sequence>MTRDPNSTAIIGSALPSKPTPAKSHLVQGPLNQSPNTAADNKKTRTRSRRRLTEKVQLREKLTSTPPEPQKAVRLHCGLTSRLWPLEKFQRSIDHAPGLLVLLLSGG</sequence>
<accession>A0A9P0MRL7</accession>
<feature type="compositionally biased region" description="Polar residues" evidence="1">
    <location>
        <begin position="30"/>
        <end position="39"/>
    </location>
</feature>
<feature type="compositionally biased region" description="Polar residues" evidence="1">
    <location>
        <begin position="1"/>
        <end position="10"/>
    </location>
</feature>
<feature type="region of interest" description="Disordered" evidence="1">
    <location>
        <begin position="1"/>
        <end position="71"/>
    </location>
</feature>
<reference evidence="2" key="1">
    <citation type="submission" date="2022-01" db="EMBL/GenBank/DDBJ databases">
        <authorList>
            <person name="King R."/>
        </authorList>
    </citation>
    <scope>NUCLEOTIDE SEQUENCE</scope>
</reference>
<gene>
    <name evidence="2" type="ORF">NEZAVI_LOCUS9399</name>
</gene>
<evidence type="ECO:0000313" key="3">
    <source>
        <dbReference type="Proteomes" id="UP001152798"/>
    </source>
</evidence>
<dbReference type="EMBL" id="OV725080">
    <property type="protein sequence ID" value="CAH1400092.1"/>
    <property type="molecule type" value="Genomic_DNA"/>
</dbReference>
<proteinExistence type="predicted"/>
<dbReference type="AlphaFoldDB" id="A0A9P0MRL7"/>
<evidence type="ECO:0000313" key="2">
    <source>
        <dbReference type="EMBL" id="CAH1400092.1"/>
    </source>
</evidence>
<keyword evidence="3" id="KW-1185">Reference proteome</keyword>
<evidence type="ECO:0000256" key="1">
    <source>
        <dbReference type="SAM" id="MobiDB-lite"/>
    </source>
</evidence>
<name>A0A9P0MRL7_NEZVI</name>
<organism evidence="2 3">
    <name type="scientific">Nezara viridula</name>
    <name type="common">Southern green stink bug</name>
    <name type="synonym">Cimex viridulus</name>
    <dbReference type="NCBI Taxonomy" id="85310"/>
    <lineage>
        <taxon>Eukaryota</taxon>
        <taxon>Metazoa</taxon>
        <taxon>Ecdysozoa</taxon>
        <taxon>Arthropoda</taxon>
        <taxon>Hexapoda</taxon>
        <taxon>Insecta</taxon>
        <taxon>Pterygota</taxon>
        <taxon>Neoptera</taxon>
        <taxon>Paraneoptera</taxon>
        <taxon>Hemiptera</taxon>
        <taxon>Heteroptera</taxon>
        <taxon>Panheteroptera</taxon>
        <taxon>Pentatomomorpha</taxon>
        <taxon>Pentatomoidea</taxon>
        <taxon>Pentatomidae</taxon>
        <taxon>Pentatominae</taxon>
        <taxon>Nezara</taxon>
    </lineage>
</organism>
<protein>
    <submittedName>
        <fullName evidence="2">Uncharacterized protein</fullName>
    </submittedName>
</protein>